<proteinExistence type="predicted"/>
<dbReference type="AlphaFoldDB" id="A0AAV3RSY3"/>
<comment type="caution">
    <text evidence="1">The sequence shown here is derived from an EMBL/GenBank/DDBJ whole genome shotgun (WGS) entry which is preliminary data.</text>
</comment>
<keyword evidence="2" id="KW-1185">Reference proteome</keyword>
<dbReference type="EMBL" id="BAABME010011926">
    <property type="protein sequence ID" value="GAA0184477.1"/>
    <property type="molecule type" value="Genomic_DNA"/>
</dbReference>
<reference evidence="1 2" key="1">
    <citation type="submission" date="2024-01" db="EMBL/GenBank/DDBJ databases">
        <title>The complete chloroplast genome sequence of Lithospermum erythrorhizon: insights into the phylogenetic relationship among Boraginaceae species and the maternal lineages of purple gromwells.</title>
        <authorList>
            <person name="Okada T."/>
            <person name="Watanabe K."/>
        </authorList>
    </citation>
    <scope>NUCLEOTIDE SEQUENCE [LARGE SCALE GENOMIC DNA]</scope>
</reference>
<evidence type="ECO:0000313" key="2">
    <source>
        <dbReference type="Proteomes" id="UP001454036"/>
    </source>
</evidence>
<gene>
    <name evidence="1" type="ORF">LIER_31765</name>
</gene>
<accession>A0AAV3RSY3</accession>
<dbReference type="Proteomes" id="UP001454036">
    <property type="component" value="Unassembled WGS sequence"/>
</dbReference>
<organism evidence="1 2">
    <name type="scientific">Lithospermum erythrorhizon</name>
    <name type="common">Purple gromwell</name>
    <name type="synonym">Lithospermum officinale var. erythrorhizon</name>
    <dbReference type="NCBI Taxonomy" id="34254"/>
    <lineage>
        <taxon>Eukaryota</taxon>
        <taxon>Viridiplantae</taxon>
        <taxon>Streptophyta</taxon>
        <taxon>Embryophyta</taxon>
        <taxon>Tracheophyta</taxon>
        <taxon>Spermatophyta</taxon>
        <taxon>Magnoliopsida</taxon>
        <taxon>eudicotyledons</taxon>
        <taxon>Gunneridae</taxon>
        <taxon>Pentapetalae</taxon>
        <taxon>asterids</taxon>
        <taxon>lamiids</taxon>
        <taxon>Boraginales</taxon>
        <taxon>Boraginaceae</taxon>
        <taxon>Boraginoideae</taxon>
        <taxon>Lithospermeae</taxon>
        <taxon>Lithospermum</taxon>
    </lineage>
</organism>
<name>A0AAV3RSY3_LITER</name>
<sequence>MWTEFLKFIGTEIEPKFRTSDVKGIVILLIVMDPVARGADEKEPCCPAEVGGVSMFEVIAKFLSQGKLDYVVMLVHSKSLQYLLALMKPINIGNSWLLNSQTLQISKGVFGMQKSNVEEMFRTDPDDGVIRKPPERCSLTYDERVSGLTRTTPSSVNHLNFVCNTNFAFTSIYPTQTYVTY</sequence>
<evidence type="ECO:0000313" key="1">
    <source>
        <dbReference type="EMBL" id="GAA0184477.1"/>
    </source>
</evidence>
<protein>
    <submittedName>
        <fullName evidence="1">Uncharacterized protein</fullName>
    </submittedName>
</protein>